<sequence length="293" mass="31854">MTTDTFSREDRVIIRDVESSIDRRFIGRQGRFLGRTGIGHTGAYIVGIPNTSSLAGPIIVRAKSIDHALESWERELLSEARPPRSGRFNVAHPPLTQAVKPSVGDRVRIVAVAPQTDRIAIGKIGTVEAATPANGHMPRRFRVNVAGTQYVATQVERMGPALVSTIADQSKPETAEVLIDPKRLQAAHAAHAMLGKDVHLDDLIGVAEFILSEHKPVPRVETTAVSAPLTLEGARKATESSLSVRDLEIRRDRTDDDDVVEIDVNGETSFLTSSDIDRVIAYLAAAKVDHTAR</sequence>
<dbReference type="RefSeq" id="WP_209639506.1">
    <property type="nucleotide sequence ID" value="NZ_JAGINW010000001.1"/>
</dbReference>
<reference evidence="1 2" key="1">
    <citation type="submission" date="2021-03" db="EMBL/GenBank/DDBJ databases">
        <title>Sequencing the genomes of 1000 actinobacteria strains.</title>
        <authorList>
            <person name="Klenk H.-P."/>
        </authorList>
    </citation>
    <scope>NUCLEOTIDE SEQUENCE [LARGE SCALE GENOMIC DNA]</scope>
    <source>
        <strain evidence="1 2">DSM 46670</strain>
    </source>
</reference>
<gene>
    <name evidence="1" type="ORF">JOF56_003694</name>
</gene>
<evidence type="ECO:0000313" key="1">
    <source>
        <dbReference type="EMBL" id="MBP2323309.1"/>
    </source>
</evidence>
<comment type="caution">
    <text evidence="1">The sequence shown here is derived from an EMBL/GenBank/DDBJ whole genome shotgun (WGS) entry which is preliminary data.</text>
</comment>
<proteinExistence type="predicted"/>
<evidence type="ECO:0000313" key="2">
    <source>
        <dbReference type="Proteomes" id="UP001519332"/>
    </source>
</evidence>
<dbReference type="EMBL" id="JAGINW010000001">
    <property type="protein sequence ID" value="MBP2323309.1"/>
    <property type="molecule type" value="Genomic_DNA"/>
</dbReference>
<dbReference type="Proteomes" id="UP001519332">
    <property type="component" value="Unassembled WGS sequence"/>
</dbReference>
<accession>A0ABS4TFW6</accession>
<protein>
    <submittedName>
        <fullName evidence="1">Uncharacterized protein</fullName>
    </submittedName>
</protein>
<keyword evidence="2" id="KW-1185">Reference proteome</keyword>
<name>A0ABS4TFW6_9PSEU</name>
<organism evidence="1 2">
    <name type="scientific">Kibdelosporangium banguiense</name>
    <dbReference type="NCBI Taxonomy" id="1365924"/>
    <lineage>
        <taxon>Bacteria</taxon>
        <taxon>Bacillati</taxon>
        <taxon>Actinomycetota</taxon>
        <taxon>Actinomycetes</taxon>
        <taxon>Pseudonocardiales</taxon>
        <taxon>Pseudonocardiaceae</taxon>
        <taxon>Kibdelosporangium</taxon>
    </lineage>
</organism>